<feature type="non-terminal residue" evidence="1">
    <location>
        <position position="84"/>
    </location>
</feature>
<proteinExistence type="predicted"/>
<dbReference type="EMBL" id="JAMZIH010003189">
    <property type="protein sequence ID" value="KAJ1676990.1"/>
    <property type="molecule type" value="Genomic_DNA"/>
</dbReference>
<gene>
    <name evidence="1" type="ORF">EV182_007110</name>
</gene>
<protein>
    <submittedName>
        <fullName evidence="1">Uncharacterized protein</fullName>
    </submittedName>
</protein>
<organism evidence="1 2">
    <name type="scientific">Spiromyces aspiralis</name>
    <dbReference type="NCBI Taxonomy" id="68401"/>
    <lineage>
        <taxon>Eukaryota</taxon>
        <taxon>Fungi</taxon>
        <taxon>Fungi incertae sedis</taxon>
        <taxon>Zoopagomycota</taxon>
        <taxon>Kickxellomycotina</taxon>
        <taxon>Kickxellomycetes</taxon>
        <taxon>Kickxellales</taxon>
        <taxon>Kickxellaceae</taxon>
        <taxon>Spiromyces</taxon>
    </lineage>
</organism>
<name>A0ACC1HNM4_9FUNG</name>
<accession>A0ACC1HNM4</accession>
<comment type="caution">
    <text evidence="1">The sequence shown here is derived from an EMBL/GenBank/DDBJ whole genome shotgun (WGS) entry which is preliminary data.</text>
</comment>
<dbReference type="Proteomes" id="UP001145114">
    <property type="component" value="Unassembled WGS sequence"/>
</dbReference>
<evidence type="ECO:0000313" key="1">
    <source>
        <dbReference type="EMBL" id="KAJ1676990.1"/>
    </source>
</evidence>
<reference evidence="1" key="1">
    <citation type="submission" date="2022-06" db="EMBL/GenBank/DDBJ databases">
        <title>Phylogenomic reconstructions and comparative analyses of Kickxellomycotina fungi.</title>
        <authorList>
            <person name="Reynolds N.K."/>
            <person name="Stajich J.E."/>
            <person name="Barry K."/>
            <person name="Grigoriev I.V."/>
            <person name="Crous P."/>
            <person name="Smith M.E."/>
        </authorList>
    </citation>
    <scope>NUCLEOTIDE SEQUENCE</scope>
    <source>
        <strain evidence="1">RSA 2271</strain>
    </source>
</reference>
<evidence type="ECO:0000313" key="2">
    <source>
        <dbReference type="Proteomes" id="UP001145114"/>
    </source>
</evidence>
<keyword evidence="2" id="KW-1185">Reference proteome</keyword>
<sequence length="84" mass="9879">MALVLRQVFLTDNPFYVLAMTTALSMMAAYEVTYWRSNQRFKYMYLVILASILFSTMLIGLIGEYQANLICTRGLYDFPFKRLR</sequence>